<comment type="similarity">
    <text evidence="1">Belongs to the 4-hydroxybenzoyl-CoA thioesterase family.</text>
</comment>
<evidence type="ECO:0000313" key="5">
    <source>
        <dbReference type="Proteomes" id="UP001171945"/>
    </source>
</evidence>
<comment type="caution">
    <text evidence="4">The sequence shown here is derived from an EMBL/GenBank/DDBJ whole genome shotgun (WGS) entry which is preliminary data.</text>
</comment>
<dbReference type="PANTHER" id="PTHR31793:SF37">
    <property type="entry name" value="ACYL-COA THIOESTER HYDROLASE YBGC"/>
    <property type="match status" value="1"/>
</dbReference>
<name>A0ABT7VS81_9GAMM</name>
<proteinExistence type="inferred from homology"/>
<dbReference type="InterPro" id="IPR050563">
    <property type="entry name" value="4-hydroxybenzoyl-CoA_TE"/>
</dbReference>
<feature type="domain" description="Thioesterase" evidence="3">
    <location>
        <begin position="18"/>
        <end position="103"/>
    </location>
</feature>
<reference evidence="4" key="1">
    <citation type="submission" date="2023-06" db="EMBL/GenBank/DDBJ databases">
        <title>Uncultivated large filamentous bacteria from sulfidic sediments reveal new species and different genomic features in energy metabolism and defense.</title>
        <authorList>
            <person name="Fonseca A."/>
        </authorList>
    </citation>
    <scope>NUCLEOTIDE SEQUENCE</scope>
    <source>
        <strain evidence="4">HSG4</strain>
    </source>
</reference>
<keyword evidence="5" id="KW-1185">Reference proteome</keyword>
<dbReference type="SUPFAM" id="SSF54637">
    <property type="entry name" value="Thioesterase/thiol ester dehydrase-isomerase"/>
    <property type="match status" value="1"/>
</dbReference>
<dbReference type="PANTHER" id="PTHR31793">
    <property type="entry name" value="4-HYDROXYBENZOYL-COA THIOESTERASE FAMILY MEMBER"/>
    <property type="match status" value="1"/>
</dbReference>
<dbReference type="InterPro" id="IPR029069">
    <property type="entry name" value="HotDog_dom_sf"/>
</dbReference>
<dbReference type="NCBIfam" id="TIGR00051">
    <property type="entry name" value="YbgC/FadM family acyl-CoA thioesterase"/>
    <property type="match status" value="1"/>
</dbReference>
<evidence type="ECO:0000256" key="1">
    <source>
        <dbReference type="ARBA" id="ARBA00005953"/>
    </source>
</evidence>
<dbReference type="InterPro" id="IPR006683">
    <property type="entry name" value="Thioestr_dom"/>
</dbReference>
<dbReference type="CDD" id="cd00586">
    <property type="entry name" value="4HBT"/>
    <property type="match status" value="1"/>
</dbReference>
<dbReference type="InterPro" id="IPR006684">
    <property type="entry name" value="YbgC/YbaW"/>
</dbReference>
<protein>
    <submittedName>
        <fullName evidence="4">Tol-pal system-associated acyl-CoA thioesterase</fullName>
    </submittedName>
</protein>
<evidence type="ECO:0000259" key="3">
    <source>
        <dbReference type="Pfam" id="PF03061"/>
    </source>
</evidence>
<gene>
    <name evidence="4" type="primary">ybgC</name>
    <name evidence="4" type="ORF">QUF54_04145</name>
</gene>
<dbReference type="PIRSF" id="PIRSF003230">
    <property type="entry name" value="YbgC"/>
    <property type="match status" value="1"/>
</dbReference>
<dbReference type="Proteomes" id="UP001171945">
    <property type="component" value="Unassembled WGS sequence"/>
</dbReference>
<dbReference type="InterPro" id="IPR014166">
    <property type="entry name" value="Tol-Pal_acyl-CoA_thioesterase"/>
</dbReference>
<accession>A0ABT7VS81</accession>
<dbReference type="NCBIfam" id="TIGR02799">
    <property type="entry name" value="thio_ybgC"/>
    <property type="match status" value="1"/>
</dbReference>
<keyword evidence="2" id="KW-0378">Hydrolase</keyword>
<sequence length="132" mass="15332">MNNFVWPIRVYYEDTDMGGRVYYANYLKFMERARTESLRDKGIEQIELKQQHNLIFVIRQVTIDYLKPAFFNDLLNVTVNVTKLGKASMTMTQQVLRESDILCQAVVKIAAVDVVSQRPKAIPLDMVKMLNI</sequence>
<dbReference type="EMBL" id="JAUCGM010000185">
    <property type="protein sequence ID" value="MDM8562525.1"/>
    <property type="molecule type" value="Genomic_DNA"/>
</dbReference>
<evidence type="ECO:0000256" key="2">
    <source>
        <dbReference type="ARBA" id="ARBA00022801"/>
    </source>
</evidence>
<dbReference type="Gene3D" id="3.10.129.10">
    <property type="entry name" value="Hotdog Thioesterase"/>
    <property type="match status" value="1"/>
</dbReference>
<dbReference type="Pfam" id="PF03061">
    <property type="entry name" value="4HBT"/>
    <property type="match status" value="1"/>
</dbReference>
<organism evidence="4 5">
    <name type="scientific">Candidatus Marithioploca araucensis</name>
    <dbReference type="NCBI Taxonomy" id="70273"/>
    <lineage>
        <taxon>Bacteria</taxon>
        <taxon>Pseudomonadati</taxon>
        <taxon>Pseudomonadota</taxon>
        <taxon>Gammaproteobacteria</taxon>
        <taxon>Thiotrichales</taxon>
        <taxon>Thiotrichaceae</taxon>
        <taxon>Candidatus Marithioploca</taxon>
    </lineage>
</organism>
<evidence type="ECO:0000313" key="4">
    <source>
        <dbReference type="EMBL" id="MDM8562525.1"/>
    </source>
</evidence>